<keyword evidence="7" id="KW-0969">Cilium</keyword>
<evidence type="ECO:0000256" key="11">
    <source>
        <dbReference type="ARBA" id="ARBA00044800"/>
    </source>
</evidence>
<keyword evidence="9" id="KW-0966">Cell projection</keyword>
<keyword evidence="5" id="KW-0282">Flagellum</keyword>
<dbReference type="AlphaFoldDB" id="A0A3P8T2D3"/>
<evidence type="ECO:0000256" key="9">
    <source>
        <dbReference type="ARBA" id="ARBA00023273"/>
    </source>
</evidence>
<name>A0A3P8T2D3_AMPPE</name>
<accession>A0A3P8T2D3</accession>
<reference evidence="13" key="3">
    <citation type="submission" date="2025-09" db="UniProtKB">
        <authorList>
            <consortium name="Ensembl"/>
        </authorList>
    </citation>
    <scope>IDENTIFICATION</scope>
</reference>
<protein>
    <recommendedName>
        <fullName evidence="11">Dynein regulatory complex protein 12</fullName>
    </recommendedName>
</protein>
<comment type="function">
    <text evidence="1">Component of the nexin-dynein regulatory complex (N-DRC), a key regulator of ciliary/flagellar motility which maintains the alignment and integrity of the distal axoneme and regulates microtubule sliding in motile axonemes.</text>
</comment>
<comment type="subunit">
    <text evidence="3">Component of the nexin-dynein regulatory complex (N-DRC).</text>
</comment>
<keyword evidence="14" id="KW-1185">Reference proteome</keyword>
<dbReference type="Proteomes" id="UP000265080">
    <property type="component" value="Chromosome 9"/>
</dbReference>
<dbReference type="PANTHER" id="PTHR28656:SF1">
    <property type="entry name" value="COILED-COIL DOMAIN-CONTAINING PROTEIN 153"/>
    <property type="match status" value="1"/>
</dbReference>
<evidence type="ECO:0000256" key="8">
    <source>
        <dbReference type="ARBA" id="ARBA00023212"/>
    </source>
</evidence>
<comment type="subcellular location">
    <subcellularLocation>
        <location evidence="2">Cytoplasm</location>
        <location evidence="2">Cytoskeleton</location>
        <location evidence="2">Flagellum axoneme</location>
    </subcellularLocation>
</comment>
<dbReference type="GeneTree" id="ENSGT00940000167064"/>
<reference evidence="13" key="2">
    <citation type="submission" date="2025-08" db="UniProtKB">
        <authorList>
            <consortium name="Ensembl"/>
        </authorList>
    </citation>
    <scope>IDENTIFICATION</scope>
</reference>
<evidence type="ECO:0000313" key="13">
    <source>
        <dbReference type="Ensembl" id="ENSAPEP00000018796.1"/>
    </source>
</evidence>
<evidence type="ECO:0000256" key="1">
    <source>
        <dbReference type="ARBA" id="ARBA00003029"/>
    </source>
</evidence>
<organism evidence="13 14">
    <name type="scientific">Amphiprion percula</name>
    <name type="common">Orange clownfish</name>
    <name type="synonym">Lutjanus percula</name>
    <dbReference type="NCBI Taxonomy" id="161767"/>
    <lineage>
        <taxon>Eukaryota</taxon>
        <taxon>Metazoa</taxon>
        <taxon>Chordata</taxon>
        <taxon>Craniata</taxon>
        <taxon>Vertebrata</taxon>
        <taxon>Euteleostomi</taxon>
        <taxon>Actinopterygii</taxon>
        <taxon>Neopterygii</taxon>
        <taxon>Teleostei</taxon>
        <taxon>Neoteleostei</taxon>
        <taxon>Acanthomorphata</taxon>
        <taxon>Ovalentaria</taxon>
        <taxon>Pomacentridae</taxon>
        <taxon>Amphiprion</taxon>
    </lineage>
</organism>
<evidence type="ECO:0000256" key="3">
    <source>
        <dbReference type="ARBA" id="ARBA00011248"/>
    </source>
</evidence>
<feature type="coiled-coil region" evidence="12">
    <location>
        <begin position="55"/>
        <end position="112"/>
    </location>
</feature>
<dbReference type="Ensembl" id="ENSAPET00000019310.1">
    <property type="protein sequence ID" value="ENSAPEP00000018796.1"/>
    <property type="gene ID" value="ENSAPEG00000013396.1"/>
</dbReference>
<keyword evidence="8" id="KW-0206">Cytoskeleton</keyword>
<evidence type="ECO:0000256" key="6">
    <source>
        <dbReference type="ARBA" id="ARBA00023054"/>
    </source>
</evidence>
<evidence type="ECO:0000313" key="14">
    <source>
        <dbReference type="Proteomes" id="UP000265080"/>
    </source>
</evidence>
<evidence type="ECO:0000256" key="4">
    <source>
        <dbReference type="ARBA" id="ARBA00022490"/>
    </source>
</evidence>
<sequence>MHSVRKGDFSGPKSLISQLLKLIAALDLQSESALKSDIVDMTVTPDLSRQYKTMQTELTSKVKRLEKEASQLKEELEQQKREQVEQEKDAIIVDLQHKLDNLETDYEKILIVSCNIRQFKLKTDKSTVLHQNYKELLTEFGLNALDI</sequence>
<dbReference type="InterPro" id="IPR033585">
    <property type="entry name" value="DRC12-like"/>
</dbReference>
<reference evidence="13 14" key="1">
    <citation type="submission" date="2018-03" db="EMBL/GenBank/DDBJ databases">
        <title>Finding Nemo's genes: A chromosome-scale reference assembly of the genome of the orange clownfish Amphiprion percula.</title>
        <authorList>
            <person name="Lehmann R."/>
        </authorList>
    </citation>
    <scope>NUCLEOTIDE SEQUENCE</scope>
</reference>
<keyword evidence="6 12" id="KW-0175">Coiled coil</keyword>
<evidence type="ECO:0000256" key="12">
    <source>
        <dbReference type="SAM" id="Coils"/>
    </source>
</evidence>
<keyword evidence="4" id="KW-0963">Cytoplasm</keyword>
<proteinExistence type="inferred from homology"/>
<evidence type="ECO:0000256" key="2">
    <source>
        <dbReference type="ARBA" id="ARBA00004611"/>
    </source>
</evidence>
<evidence type="ECO:0000256" key="10">
    <source>
        <dbReference type="ARBA" id="ARBA00044754"/>
    </source>
</evidence>
<evidence type="ECO:0000256" key="5">
    <source>
        <dbReference type="ARBA" id="ARBA00022846"/>
    </source>
</evidence>
<evidence type="ECO:0000256" key="7">
    <source>
        <dbReference type="ARBA" id="ARBA00023069"/>
    </source>
</evidence>
<comment type="similarity">
    <text evidence="10">Belongs to the DRC12 family.</text>
</comment>
<dbReference type="PANTHER" id="PTHR28656">
    <property type="entry name" value="COILED-COIL DOMAIN-CONTAINING PROTEIN 153"/>
    <property type="match status" value="1"/>
</dbReference>